<evidence type="ECO:0000256" key="9">
    <source>
        <dbReference type="ARBA" id="ARBA00022964"/>
    </source>
</evidence>
<comment type="similarity">
    <text evidence="4">Belongs to the gamma-BBH/TMLD family.</text>
</comment>
<dbReference type="SUPFAM" id="SSF51197">
    <property type="entry name" value="Clavaminate synthase-like"/>
    <property type="match status" value="1"/>
</dbReference>
<dbReference type="PANTHER" id="PTHR10696">
    <property type="entry name" value="GAMMA-BUTYROBETAINE HYDROXYLASE-RELATED"/>
    <property type="match status" value="1"/>
</dbReference>
<evidence type="ECO:0000256" key="15">
    <source>
        <dbReference type="ARBA" id="ARBA00046008"/>
    </source>
</evidence>
<comment type="function">
    <text evidence="15">Converts trimethyllysine (TML) into hydroxytrimethyllysine (HTML).</text>
</comment>
<dbReference type="GO" id="GO:0045329">
    <property type="term" value="P:carnitine biosynthetic process"/>
    <property type="evidence" value="ECO:0007669"/>
    <property type="project" value="UniProtKB-KW"/>
</dbReference>
<comment type="caution">
    <text evidence="19">The sequence shown here is derived from an EMBL/GenBank/DDBJ whole genome shotgun (WGS) entry which is preliminary data.</text>
</comment>
<gene>
    <name evidence="19" type="ORF">L9F63_010238</name>
</gene>
<comment type="pathway">
    <text evidence="3">Amine and polyamine biosynthesis; carnitine biosynthesis.</text>
</comment>
<evidence type="ECO:0000256" key="4">
    <source>
        <dbReference type="ARBA" id="ARBA00008654"/>
    </source>
</evidence>
<keyword evidence="10" id="KW-0560">Oxidoreductase</keyword>
<dbReference type="Proteomes" id="UP001233999">
    <property type="component" value="Unassembled WGS sequence"/>
</dbReference>
<keyword evidence="11" id="KW-0408">Iron</keyword>
<proteinExistence type="inferred from homology"/>
<evidence type="ECO:0000259" key="18">
    <source>
        <dbReference type="Pfam" id="PF06155"/>
    </source>
</evidence>
<dbReference type="InterPro" id="IPR038492">
    <property type="entry name" value="GBBH-like_N_sf"/>
</dbReference>
<keyword evidence="20" id="KW-1185">Reference proteome</keyword>
<name>A0AAD8AII6_DIPPU</name>
<protein>
    <recommendedName>
        <fullName evidence="6">Trimethyllysine dioxygenase, mitochondrial</fullName>
        <ecNumber evidence="5">1.14.11.8</ecNumber>
    </recommendedName>
    <alternativeName>
        <fullName evidence="13">Epsilon-trimethyllysine 2-oxoglutarate dioxygenase</fullName>
    </alternativeName>
    <alternativeName>
        <fullName evidence="12">TML hydroxylase</fullName>
    </alternativeName>
    <alternativeName>
        <fullName evidence="14">TML-alpha-ketoglutarate dioxygenase</fullName>
    </alternativeName>
</protein>
<evidence type="ECO:0000256" key="10">
    <source>
        <dbReference type="ARBA" id="ARBA00023002"/>
    </source>
</evidence>
<accession>A0AAD8AII6</accession>
<dbReference type="EMBL" id="JASPKZ010000822">
    <property type="protein sequence ID" value="KAJ9599281.1"/>
    <property type="molecule type" value="Genomic_DNA"/>
</dbReference>
<keyword evidence="8" id="KW-0124">Carnitine biosynthesis</keyword>
<feature type="domain" description="TauD/TfdA-like" evidence="17">
    <location>
        <begin position="159"/>
        <end position="375"/>
    </location>
</feature>
<evidence type="ECO:0000256" key="13">
    <source>
        <dbReference type="ARBA" id="ARBA00031778"/>
    </source>
</evidence>
<evidence type="ECO:0000313" key="20">
    <source>
        <dbReference type="Proteomes" id="UP001233999"/>
    </source>
</evidence>
<evidence type="ECO:0000313" key="19">
    <source>
        <dbReference type="EMBL" id="KAJ9599281.1"/>
    </source>
</evidence>
<dbReference type="InterPro" id="IPR050411">
    <property type="entry name" value="AlphaKG_dependent_hydroxylases"/>
</dbReference>
<dbReference type="NCBIfam" id="TIGR02410">
    <property type="entry name" value="carnitine_TMLD"/>
    <property type="match status" value="1"/>
</dbReference>
<evidence type="ECO:0000256" key="12">
    <source>
        <dbReference type="ARBA" id="ARBA00030363"/>
    </source>
</evidence>
<evidence type="ECO:0000256" key="5">
    <source>
        <dbReference type="ARBA" id="ARBA00012267"/>
    </source>
</evidence>
<dbReference type="Gene3D" id="3.60.130.10">
    <property type="entry name" value="Clavaminate synthase-like"/>
    <property type="match status" value="1"/>
</dbReference>
<dbReference type="Pfam" id="PF06155">
    <property type="entry name" value="GBBH-like_N"/>
    <property type="match status" value="1"/>
</dbReference>
<comment type="cofactor">
    <cofactor evidence="1">
        <name>Fe(2+)</name>
        <dbReference type="ChEBI" id="CHEBI:29033"/>
    </cofactor>
</comment>
<comment type="cofactor">
    <cofactor evidence="2">
        <name>L-ascorbate</name>
        <dbReference type="ChEBI" id="CHEBI:38290"/>
    </cofactor>
</comment>
<dbReference type="PANTHER" id="PTHR10696:SF51">
    <property type="entry name" value="TRIMETHYLLYSINE DIOXYGENASE, MITOCHONDRIAL"/>
    <property type="match status" value="1"/>
</dbReference>
<comment type="catalytic activity">
    <reaction evidence="16">
        <text>N(6),N(6),N(6)-trimethyl-L-lysine + 2-oxoglutarate + O2 = (3S)-3-hydroxy-N(6),N(6),N(6)-trimethyl-L-lysine + succinate + CO2</text>
        <dbReference type="Rhea" id="RHEA:14181"/>
        <dbReference type="ChEBI" id="CHEBI:15379"/>
        <dbReference type="ChEBI" id="CHEBI:16526"/>
        <dbReference type="ChEBI" id="CHEBI:16810"/>
        <dbReference type="ChEBI" id="CHEBI:30031"/>
        <dbReference type="ChEBI" id="CHEBI:58100"/>
        <dbReference type="ChEBI" id="CHEBI:141499"/>
        <dbReference type="EC" id="1.14.11.8"/>
    </reaction>
</comment>
<organism evidence="19 20">
    <name type="scientific">Diploptera punctata</name>
    <name type="common">Pacific beetle cockroach</name>
    <dbReference type="NCBI Taxonomy" id="6984"/>
    <lineage>
        <taxon>Eukaryota</taxon>
        <taxon>Metazoa</taxon>
        <taxon>Ecdysozoa</taxon>
        <taxon>Arthropoda</taxon>
        <taxon>Hexapoda</taxon>
        <taxon>Insecta</taxon>
        <taxon>Pterygota</taxon>
        <taxon>Neoptera</taxon>
        <taxon>Polyneoptera</taxon>
        <taxon>Dictyoptera</taxon>
        <taxon>Blattodea</taxon>
        <taxon>Blaberoidea</taxon>
        <taxon>Blaberidae</taxon>
        <taxon>Diplopterinae</taxon>
        <taxon>Diploptera</taxon>
    </lineage>
</organism>
<evidence type="ECO:0000256" key="3">
    <source>
        <dbReference type="ARBA" id="ARBA00005022"/>
    </source>
</evidence>
<dbReference type="GO" id="GO:0005739">
    <property type="term" value="C:mitochondrion"/>
    <property type="evidence" value="ECO:0007669"/>
    <property type="project" value="TreeGrafter"/>
</dbReference>
<feature type="domain" description="Gamma-butyrobetaine hydroxylase-like N-terminal" evidence="18">
    <location>
        <begin position="52"/>
        <end position="111"/>
    </location>
</feature>
<keyword evidence="7" id="KW-0479">Metal-binding</keyword>
<evidence type="ECO:0000256" key="7">
    <source>
        <dbReference type="ARBA" id="ARBA00022723"/>
    </source>
</evidence>
<dbReference type="FunFam" id="3.30.2020.30:FF:000002">
    <property type="entry name" value="Putative gamma-butyrobetaine dioxygenase"/>
    <property type="match status" value="1"/>
</dbReference>
<dbReference type="InterPro" id="IPR042098">
    <property type="entry name" value="TauD-like_sf"/>
</dbReference>
<reference evidence="19" key="1">
    <citation type="journal article" date="2023" name="IScience">
        <title>Live-bearing cockroach genome reveals convergent evolutionary mechanisms linked to viviparity in insects and beyond.</title>
        <authorList>
            <person name="Fouks B."/>
            <person name="Harrison M.C."/>
            <person name="Mikhailova A.A."/>
            <person name="Marchal E."/>
            <person name="English S."/>
            <person name="Carruthers M."/>
            <person name="Jennings E.C."/>
            <person name="Chiamaka E.L."/>
            <person name="Frigard R.A."/>
            <person name="Pippel M."/>
            <person name="Attardo G.M."/>
            <person name="Benoit J.B."/>
            <person name="Bornberg-Bauer E."/>
            <person name="Tobe S.S."/>
        </authorList>
    </citation>
    <scope>NUCLEOTIDE SEQUENCE</scope>
    <source>
        <strain evidence="19">Stay&amp;Tobe</strain>
    </source>
</reference>
<evidence type="ECO:0000256" key="8">
    <source>
        <dbReference type="ARBA" id="ARBA00022873"/>
    </source>
</evidence>
<dbReference type="Gene3D" id="3.30.2020.30">
    <property type="match status" value="1"/>
</dbReference>
<reference evidence="19" key="2">
    <citation type="submission" date="2023-05" db="EMBL/GenBank/DDBJ databases">
        <authorList>
            <person name="Fouks B."/>
        </authorList>
    </citation>
    <scope>NUCLEOTIDE SEQUENCE</scope>
    <source>
        <strain evidence="19">Stay&amp;Tobe</strain>
        <tissue evidence="19">Testes</tissue>
    </source>
</reference>
<dbReference type="Pfam" id="PF02668">
    <property type="entry name" value="TauD"/>
    <property type="match status" value="1"/>
</dbReference>
<evidence type="ECO:0000259" key="17">
    <source>
        <dbReference type="Pfam" id="PF02668"/>
    </source>
</evidence>
<evidence type="ECO:0000256" key="11">
    <source>
        <dbReference type="ARBA" id="ARBA00023004"/>
    </source>
</evidence>
<sequence>MKRQIYSHVWKKLLKKNKLYCRGVVAPTWSCTHRQVTNYAAAQNSSAVLNLQKRHLEICCEPLQDSLKLSYVWLRDHCRCSECYNDTTNQRNLDLLQIPDNIKPTSSNIQDNKLIVTWEDGHTSEYCLNWLRNNSYNNYVTSQTQELLLWDKHTDIENKVAREDINNYMSSDKALYNVVKSIVDYGVAIVTNVPAAVDATEKVVQKISHVQHTMFGGMWQFSDHYSHYDTAYTCTALGAHNDNTYFTEAAGLQVFHCLHHIGTGGETLLVDGFRAAHDLKQTHPASYKRLASLPIESEYIEPGRHYFSVEPVLKLHPITNQLQQIRFNLYDRAPMRTLPYEETVQLYQDLRLLAGKVKDPQGEWWFKLHPGTVLINQ</sequence>
<dbReference type="InterPro" id="IPR010376">
    <property type="entry name" value="GBBH-like_N"/>
</dbReference>
<dbReference type="EC" id="1.14.11.8" evidence="5"/>
<evidence type="ECO:0000256" key="16">
    <source>
        <dbReference type="ARBA" id="ARBA00049334"/>
    </source>
</evidence>
<evidence type="ECO:0000256" key="1">
    <source>
        <dbReference type="ARBA" id="ARBA00001954"/>
    </source>
</evidence>
<evidence type="ECO:0000256" key="6">
    <source>
        <dbReference type="ARBA" id="ARBA00016835"/>
    </source>
</evidence>
<evidence type="ECO:0000256" key="14">
    <source>
        <dbReference type="ARBA" id="ARBA00032283"/>
    </source>
</evidence>
<dbReference type="AlphaFoldDB" id="A0AAD8AII6"/>
<dbReference type="InterPro" id="IPR012776">
    <property type="entry name" value="Trimethyllysine_dOase"/>
</dbReference>
<dbReference type="GO" id="GO:0005506">
    <property type="term" value="F:iron ion binding"/>
    <property type="evidence" value="ECO:0007669"/>
    <property type="project" value="InterPro"/>
</dbReference>
<dbReference type="InterPro" id="IPR003819">
    <property type="entry name" value="TauD/TfdA-like"/>
</dbReference>
<dbReference type="GO" id="GO:0050353">
    <property type="term" value="F:trimethyllysine dioxygenase activity"/>
    <property type="evidence" value="ECO:0007669"/>
    <property type="project" value="UniProtKB-EC"/>
</dbReference>
<keyword evidence="9" id="KW-0223">Dioxygenase</keyword>
<evidence type="ECO:0000256" key="2">
    <source>
        <dbReference type="ARBA" id="ARBA00001961"/>
    </source>
</evidence>